<dbReference type="AlphaFoldDB" id="A0AA38LMM4"/>
<evidence type="ECO:0000313" key="1">
    <source>
        <dbReference type="EMBL" id="KAH9329301.1"/>
    </source>
</evidence>
<gene>
    <name evidence="1" type="ORF">KI387_001409</name>
</gene>
<protein>
    <submittedName>
        <fullName evidence="1">Uncharacterized protein</fullName>
    </submittedName>
</protein>
<comment type="caution">
    <text evidence="1">The sequence shown here is derived from an EMBL/GenBank/DDBJ whole genome shotgun (WGS) entry which is preliminary data.</text>
</comment>
<reference evidence="1 2" key="1">
    <citation type="journal article" date="2021" name="Nat. Plants">
        <title>The Taxus genome provides insights into paclitaxel biosynthesis.</title>
        <authorList>
            <person name="Xiong X."/>
            <person name="Gou J."/>
            <person name="Liao Q."/>
            <person name="Li Y."/>
            <person name="Zhou Q."/>
            <person name="Bi G."/>
            <person name="Li C."/>
            <person name="Du R."/>
            <person name="Wang X."/>
            <person name="Sun T."/>
            <person name="Guo L."/>
            <person name="Liang H."/>
            <person name="Lu P."/>
            <person name="Wu Y."/>
            <person name="Zhang Z."/>
            <person name="Ro D.K."/>
            <person name="Shang Y."/>
            <person name="Huang S."/>
            <person name="Yan J."/>
        </authorList>
    </citation>
    <scope>NUCLEOTIDE SEQUENCE [LARGE SCALE GENOMIC DNA]</scope>
    <source>
        <strain evidence="1">Ta-2019</strain>
    </source>
</reference>
<dbReference type="EMBL" id="JAHRHJ020000001">
    <property type="protein sequence ID" value="KAH9329301.1"/>
    <property type="molecule type" value="Genomic_DNA"/>
</dbReference>
<keyword evidence="2" id="KW-1185">Reference proteome</keyword>
<name>A0AA38LMM4_TAXCH</name>
<proteinExistence type="predicted"/>
<dbReference type="Proteomes" id="UP000824469">
    <property type="component" value="Unassembled WGS sequence"/>
</dbReference>
<sequence length="160" mass="18433">MVTTSASQAQYKIQEENPVNPNAQTTGKILYRNPLCPHIQTVLKMNSEYKDLIDACEFGGLVRMPHFETDTDILNYLISSYNTEDDLFYVTVDDGRMFQFGIDPTDIHRFTGLPFKNLPFVTSKATLVEDDKKYLESNFGFHVDCKYNCFHSSFCIQFLI</sequence>
<evidence type="ECO:0000313" key="2">
    <source>
        <dbReference type="Proteomes" id="UP000824469"/>
    </source>
</evidence>
<accession>A0AA38LMM4</accession>
<organism evidence="1 2">
    <name type="scientific">Taxus chinensis</name>
    <name type="common">Chinese yew</name>
    <name type="synonym">Taxus wallichiana var. chinensis</name>
    <dbReference type="NCBI Taxonomy" id="29808"/>
    <lineage>
        <taxon>Eukaryota</taxon>
        <taxon>Viridiplantae</taxon>
        <taxon>Streptophyta</taxon>
        <taxon>Embryophyta</taxon>
        <taxon>Tracheophyta</taxon>
        <taxon>Spermatophyta</taxon>
        <taxon>Pinopsida</taxon>
        <taxon>Pinidae</taxon>
        <taxon>Conifers II</taxon>
        <taxon>Cupressales</taxon>
        <taxon>Taxaceae</taxon>
        <taxon>Taxus</taxon>
    </lineage>
</organism>